<proteinExistence type="predicted"/>
<evidence type="ECO:0000256" key="1">
    <source>
        <dbReference type="ARBA" id="ARBA00022514"/>
    </source>
</evidence>
<evidence type="ECO:0000256" key="2">
    <source>
        <dbReference type="SAM" id="SignalP"/>
    </source>
</evidence>
<dbReference type="GO" id="GO:0006955">
    <property type="term" value="P:immune response"/>
    <property type="evidence" value="ECO:0007669"/>
    <property type="project" value="InterPro"/>
</dbReference>
<reference evidence="4" key="1">
    <citation type="journal article" date="2023" name="Science">
        <title>Genome structures resolve the early diversification of teleost fishes.</title>
        <authorList>
            <person name="Parey E."/>
            <person name="Louis A."/>
            <person name="Montfort J."/>
            <person name="Bouchez O."/>
            <person name="Roques C."/>
            <person name="Iampietro C."/>
            <person name="Lluch J."/>
            <person name="Castinel A."/>
            <person name="Donnadieu C."/>
            <person name="Desvignes T."/>
            <person name="Floi Bucao C."/>
            <person name="Jouanno E."/>
            <person name="Wen M."/>
            <person name="Mejri S."/>
            <person name="Dirks R."/>
            <person name="Jansen H."/>
            <person name="Henkel C."/>
            <person name="Chen W.J."/>
            <person name="Zahm M."/>
            <person name="Cabau C."/>
            <person name="Klopp C."/>
            <person name="Thompson A.W."/>
            <person name="Robinson-Rechavi M."/>
            <person name="Braasch I."/>
            <person name="Lecointre G."/>
            <person name="Bobe J."/>
            <person name="Postlethwait J.H."/>
            <person name="Berthelot C."/>
            <person name="Roest Crollius H."/>
            <person name="Guiguen Y."/>
        </authorList>
    </citation>
    <scope>NUCLEOTIDE SEQUENCE</scope>
    <source>
        <strain evidence="4">NC1722</strain>
    </source>
</reference>
<feature type="domain" description="Chemokine interleukin-8-like" evidence="3">
    <location>
        <begin position="33"/>
        <end position="87"/>
    </location>
</feature>
<accession>A0AAD7S2X6</accession>
<dbReference type="GO" id="GO:0005615">
    <property type="term" value="C:extracellular space"/>
    <property type="evidence" value="ECO:0007669"/>
    <property type="project" value="UniProtKB-KW"/>
</dbReference>
<dbReference type="Pfam" id="PF00048">
    <property type="entry name" value="IL8"/>
    <property type="match status" value="1"/>
</dbReference>
<dbReference type="Proteomes" id="UP001221898">
    <property type="component" value="Unassembled WGS sequence"/>
</dbReference>
<comment type="caution">
    <text evidence="4">The sequence shown here is derived from an EMBL/GenBank/DDBJ whole genome shotgun (WGS) entry which is preliminary data.</text>
</comment>
<dbReference type="InterPro" id="IPR001811">
    <property type="entry name" value="Chemokine_IL8-like_dom"/>
</dbReference>
<evidence type="ECO:0000313" key="5">
    <source>
        <dbReference type="Proteomes" id="UP001221898"/>
    </source>
</evidence>
<dbReference type="EMBL" id="JAINUG010000120">
    <property type="protein sequence ID" value="KAJ8394981.1"/>
    <property type="molecule type" value="Genomic_DNA"/>
</dbReference>
<feature type="signal peptide" evidence="2">
    <location>
        <begin position="1"/>
        <end position="26"/>
    </location>
</feature>
<evidence type="ECO:0000259" key="3">
    <source>
        <dbReference type="Pfam" id="PF00048"/>
    </source>
</evidence>
<sequence>MHLSLTLSQSASLFCVAMLLCAHVSCDPMKLNACCTTTSSYPITTPITGCRLQRASHHCVKAVIFSSEGRYFCSYPRAPWVIAKVRELFKSGARCTF</sequence>
<evidence type="ECO:0000313" key="4">
    <source>
        <dbReference type="EMBL" id="KAJ8394981.1"/>
    </source>
</evidence>
<name>A0AAD7S2X6_9TELE</name>
<keyword evidence="2" id="KW-0732">Signal</keyword>
<dbReference type="AlphaFoldDB" id="A0AAD7S2X6"/>
<protein>
    <recommendedName>
        <fullName evidence="3">Chemokine interleukin-8-like domain-containing protein</fullName>
    </recommendedName>
</protein>
<gene>
    <name evidence="4" type="ORF">AAFF_G00039320</name>
</gene>
<feature type="chain" id="PRO_5042297358" description="Chemokine interleukin-8-like domain-containing protein" evidence="2">
    <location>
        <begin position="27"/>
        <end position="97"/>
    </location>
</feature>
<dbReference type="Gene3D" id="2.40.50.40">
    <property type="match status" value="1"/>
</dbReference>
<keyword evidence="1" id="KW-0202">Cytokine</keyword>
<dbReference type="SUPFAM" id="SSF54117">
    <property type="entry name" value="Interleukin 8-like chemokines"/>
    <property type="match status" value="1"/>
</dbReference>
<organism evidence="4 5">
    <name type="scientific">Aldrovandia affinis</name>
    <dbReference type="NCBI Taxonomy" id="143900"/>
    <lineage>
        <taxon>Eukaryota</taxon>
        <taxon>Metazoa</taxon>
        <taxon>Chordata</taxon>
        <taxon>Craniata</taxon>
        <taxon>Vertebrata</taxon>
        <taxon>Euteleostomi</taxon>
        <taxon>Actinopterygii</taxon>
        <taxon>Neopterygii</taxon>
        <taxon>Teleostei</taxon>
        <taxon>Notacanthiformes</taxon>
        <taxon>Halosauridae</taxon>
        <taxon>Aldrovandia</taxon>
    </lineage>
</organism>
<dbReference type="InterPro" id="IPR036048">
    <property type="entry name" value="Interleukin_8-like_sf"/>
</dbReference>
<dbReference type="GO" id="GO:0008009">
    <property type="term" value="F:chemokine activity"/>
    <property type="evidence" value="ECO:0007669"/>
    <property type="project" value="InterPro"/>
</dbReference>
<keyword evidence="5" id="KW-1185">Reference proteome</keyword>